<evidence type="ECO:0000313" key="3">
    <source>
        <dbReference type="Proteomes" id="UP000198287"/>
    </source>
</evidence>
<comment type="caution">
    <text evidence="2">The sequence shown here is derived from an EMBL/GenBank/DDBJ whole genome shotgun (WGS) entry which is preliminary data.</text>
</comment>
<keyword evidence="3" id="KW-1185">Reference proteome</keyword>
<protein>
    <submittedName>
        <fullName evidence="2">Uncharacterized protein</fullName>
    </submittedName>
</protein>
<proteinExistence type="predicted"/>
<evidence type="ECO:0000313" key="2">
    <source>
        <dbReference type="EMBL" id="OXA59091.1"/>
    </source>
</evidence>
<dbReference type="AlphaFoldDB" id="A0A226EQJ5"/>
<reference evidence="2 3" key="1">
    <citation type="submission" date="2015-12" db="EMBL/GenBank/DDBJ databases">
        <title>The genome of Folsomia candida.</title>
        <authorList>
            <person name="Faddeeva A."/>
            <person name="Derks M.F."/>
            <person name="Anvar Y."/>
            <person name="Smit S."/>
            <person name="Van Straalen N."/>
            <person name="Roelofs D."/>
        </authorList>
    </citation>
    <scope>NUCLEOTIDE SEQUENCE [LARGE SCALE GENOMIC DNA]</scope>
    <source>
        <strain evidence="2 3">VU population</strain>
        <tissue evidence="2">Whole body</tissue>
    </source>
</reference>
<organism evidence="2 3">
    <name type="scientific">Folsomia candida</name>
    <name type="common">Springtail</name>
    <dbReference type="NCBI Taxonomy" id="158441"/>
    <lineage>
        <taxon>Eukaryota</taxon>
        <taxon>Metazoa</taxon>
        <taxon>Ecdysozoa</taxon>
        <taxon>Arthropoda</taxon>
        <taxon>Hexapoda</taxon>
        <taxon>Collembola</taxon>
        <taxon>Entomobryomorpha</taxon>
        <taxon>Isotomoidea</taxon>
        <taxon>Isotomidae</taxon>
        <taxon>Proisotominae</taxon>
        <taxon>Folsomia</taxon>
    </lineage>
</organism>
<dbReference type="EMBL" id="LNIX01000002">
    <property type="protein sequence ID" value="OXA59091.1"/>
    <property type="molecule type" value="Genomic_DNA"/>
</dbReference>
<evidence type="ECO:0000256" key="1">
    <source>
        <dbReference type="SAM" id="MobiDB-lite"/>
    </source>
</evidence>
<name>A0A226EQJ5_FOLCA</name>
<dbReference type="Proteomes" id="UP000198287">
    <property type="component" value="Unassembled WGS sequence"/>
</dbReference>
<gene>
    <name evidence="2" type="ORF">Fcan01_04452</name>
</gene>
<feature type="region of interest" description="Disordered" evidence="1">
    <location>
        <begin position="39"/>
        <end position="114"/>
    </location>
</feature>
<sequence length="134" mass="14782">MDAYYYKQTLRSYYTGPGLIRTNSNNGYSSSMLYAGQPLIKQSSSSPTKPTSKSSYSPWNSSSSSYSNNGNNNSSSTWGNASNQSYSFGSKKEEVKQENKKNNESGGGSKSINFESNIGVFNRQRDLEIRISFG</sequence>
<accession>A0A226EQJ5</accession>
<feature type="compositionally biased region" description="Basic and acidic residues" evidence="1">
    <location>
        <begin position="90"/>
        <end position="103"/>
    </location>
</feature>
<feature type="compositionally biased region" description="Low complexity" evidence="1">
    <location>
        <begin position="43"/>
        <end position="83"/>
    </location>
</feature>